<gene>
    <name evidence="3" type="ORF">AKO1_001320</name>
</gene>
<comment type="caution">
    <text evidence="3">The sequence shown here is derived from an EMBL/GenBank/DDBJ whole genome shotgun (WGS) entry which is preliminary data.</text>
</comment>
<keyword evidence="2" id="KW-1133">Transmembrane helix</keyword>
<accession>A0AAW2ZAT8</accession>
<evidence type="ECO:0000256" key="1">
    <source>
        <dbReference type="SAM" id="MobiDB-lite"/>
    </source>
</evidence>
<protein>
    <submittedName>
        <fullName evidence="3">MutL</fullName>
    </submittedName>
</protein>
<dbReference type="Proteomes" id="UP001431209">
    <property type="component" value="Unassembled WGS sequence"/>
</dbReference>
<sequence length="191" mass="20679">MTAQENDNTPLLQGEPNSTTQVVSPQTEYVAAPQAYQNAQEHQPYNPQPQPAFANPAPLSGFSVEYIQPQGASPILAALLSFFVLPGVGHVYAGQHNKGLSIIIMYLILSFSVVLLCLLLIGYCLLPLLFVYNIFIALDVLNIANRLERGIPVKDGECTNTIATVGLGMFSFIKGSVFVNEDHQSNVIAVC</sequence>
<keyword evidence="2" id="KW-0472">Membrane</keyword>
<keyword evidence="2" id="KW-0812">Transmembrane</keyword>
<dbReference type="AlphaFoldDB" id="A0AAW2ZAT8"/>
<proteinExistence type="predicted"/>
<feature type="transmembrane region" description="Helical" evidence="2">
    <location>
        <begin position="100"/>
        <end position="121"/>
    </location>
</feature>
<evidence type="ECO:0000313" key="4">
    <source>
        <dbReference type="Proteomes" id="UP001431209"/>
    </source>
</evidence>
<name>A0AAW2ZAT8_9EUKA</name>
<dbReference type="EMBL" id="JAOPGA020001294">
    <property type="protein sequence ID" value="KAL0486993.1"/>
    <property type="molecule type" value="Genomic_DNA"/>
</dbReference>
<keyword evidence="4" id="KW-1185">Reference proteome</keyword>
<organism evidence="3 4">
    <name type="scientific">Acrasis kona</name>
    <dbReference type="NCBI Taxonomy" id="1008807"/>
    <lineage>
        <taxon>Eukaryota</taxon>
        <taxon>Discoba</taxon>
        <taxon>Heterolobosea</taxon>
        <taxon>Tetramitia</taxon>
        <taxon>Eutetramitia</taxon>
        <taxon>Acrasidae</taxon>
        <taxon>Acrasis</taxon>
    </lineage>
</organism>
<feature type="region of interest" description="Disordered" evidence="1">
    <location>
        <begin position="1"/>
        <end position="26"/>
    </location>
</feature>
<evidence type="ECO:0000256" key="2">
    <source>
        <dbReference type="SAM" id="Phobius"/>
    </source>
</evidence>
<feature type="transmembrane region" description="Helical" evidence="2">
    <location>
        <begin position="75"/>
        <end position="93"/>
    </location>
</feature>
<evidence type="ECO:0000313" key="3">
    <source>
        <dbReference type="EMBL" id="KAL0486993.1"/>
    </source>
</evidence>
<reference evidence="3 4" key="1">
    <citation type="submission" date="2024-03" db="EMBL/GenBank/DDBJ databases">
        <title>The Acrasis kona genome and developmental transcriptomes reveal deep origins of eukaryotic multicellular pathways.</title>
        <authorList>
            <person name="Sheikh S."/>
            <person name="Fu C.-J."/>
            <person name="Brown M.W."/>
            <person name="Baldauf S.L."/>
        </authorList>
    </citation>
    <scope>NUCLEOTIDE SEQUENCE [LARGE SCALE GENOMIC DNA]</scope>
    <source>
        <strain evidence="3 4">ATCC MYA-3509</strain>
    </source>
</reference>